<dbReference type="AlphaFoldDB" id="A0A9P3PDL5"/>
<keyword evidence="3" id="KW-1185">Reference proteome</keyword>
<sequence>MLDRLDFVSKEALDKAQPAPPPSPEMDQLHNIDTSTFSKDLLAILGSDNVANTISAEIAKMVDYRHSPGLPGDDLCNERRYIQNGLRRTRAHYGYSRRDISEGTTPQSNTKRSAQSPDR</sequence>
<gene>
    <name evidence="2" type="ORF">LshimejAT787_0107820</name>
</gene>
<feature type="compositionally biased region" description="Polar residues" evidence="1">
    <location>
        <begin position="102"/>
        <end position="119"/>
    </location>
</feature>
<dbReference type="EMBL" id="BRPK01000001">
    <property type="protein sequence ID" value="GLB33898.1"/>
    <property type="molecule type" value="Genomic_DNA"/>
</dbReference>
<proteinExistence type="predicted"/>
<feature type="region of interest" description="Disordered" evidence="1">
    <location>
        <begin position="92"/>
        <end position="119"/>
    </location>
</feature>
<evidence type="ECO:0000313" key="2">
    <source>
        <dbReference type="EMBL" id="GLB33898.1"/>
    </source>
</evidence>
<accession>A0A9P3PDL5</accession>
<evidence type="ECO:0000313" key="3">
    <source>
        <dbReference type="Proteomes" id="UP001063166"/>
    </source>
</evidence>
<name>A0A9P3PDL5_LYOSH</name>
<organism evidence="2 3">
    <name type="scientific">Lyophyllum shimeji</name>
    <name type="common">Hon-shimeji</name>
    <name type="synonym">Tricholoma shimeji</name>
    <dbReference type="NCBI Taxonomy" id="47721"/>
    <lineage>
        <taxon>Eukaryota</taxon>
        <taxon>Fungi</taxon>
        <taxon>Dikarya</taxon>
        <taxon>Basidiomycota</taxon>
        <taxon>Agaricomycotina</taxon>
        <taxon>Agaricomycetes</taxon>
        <taxon>Agaricomycetidae</taxon>
        <taxon>Agaricales</taxon>
        <taxon>Tricholomatineae</taxon>
        <taxon>Lyophyllaceae</taxon>
        <taxon>Lyophyllum</taxon>
    </lineage>
</organism>
<protein>
    <submittedName>
        <fullName evidence="2">Uncharacterized protein</fullName>
    </submittedName>
</protein>
<feature type="region of interest" description="Disordered" evidence="1">
    <location>
        <begin position="8"/>
        <end position="32"/>
    </location>
</feature>
<evidence type="ECO:0000256" key="1">
    <source>
        <dbReference type="SAM" id="MobiDB-lite"/>
    </source>
</evidence>
<reference evidence="2" key="1">
    <citation type="submission" date="2022-07" db="EMBL/GenBank/DDBJ databases">
        <title>The genome of Lyophyllum shimeji provides insight into the initial evolution of ectomycorrhizal fungal genome.</title>
        <authorList>
            <person name="Kobayashi Y."/>
            <person name="Shibata T."/>
            <person name="Hirakawa H."/>
            <person name="Shigenobu S."/>
            <person name="Nishiyama T."/>
            <person name="Yamada A."/>
            <person name="Hasebe M."/>
            <person name="Kawaguchi M."/>
        </authorList>
    </citation>
    <scope>NUCLEOTIDE SEQUENCE</scope>
    <source>
        <strain evidence="2">AT787</strain>
    </source>
</reference>
<comment type="caution">
    <text evidence="2">The sequence shown here is derived from an EMBL/GenBank/DDBJ whole genome shotgun (WGS) entry which is preliminary data.</text>
</comment>
<dbReference type="Proteomes" id="UP001063166">
    <property type="component" value="Unassembled WGS sequence"/>
</dbReference>